<dbReference type="InterPro" id="IPR004919">
    <property type="entry name" value="GmrSD_N"/>
</dbReference>
<evidence type="ECO:0008006" key="5">
    <source>
        <dbReference type="Google" id="ProtNLM"/>
    </source>
</evidence>
<evidence type="ECO:0000259" key="2">
    <source>
        <dbReference type="Pfam" id="PF25202"/>
    </source>
</evidence>
<evidence type="ECO:0000259" key="1">
    <source>
        <dbReference type="Pfam" id="PF03235"/>
    </source>
</evidence>
<dbReference type="Proteomes" id="UP001236806">
    <property type="component" value="Unassembled WGS sequence"/>
</dbReference>
<protein>
    <recommendedName>
        <fullName evidence="5">DUF262 domain-containing protein</fullName>
    </recommendedName>
</protein>
<dbReference type="PANTHER" id="PTHR35149:SF2">
    <property type="entry name" value="DUF262 DOMAIN-CONTAINING PROTEIN"/>
    <property type="match status" value="1"/>
</dbReference>
<name>A0ABU0PHT6_9MICC</name>
<dbReference type="Pfam" id="PF25202">
    <property type="entry name" value="DUF7834"/>
    <property type="match status" value="1"/>
</dbReference>
<dbReference type="Pfam" id="PF03235">
    <property type="entry name" value="GmrSD_N"/>
    <property type="match status" value="1"/>
</dbReference>
<accession>A0ABU0PHT6</accession>
<evidence type="ECO:0000313" key="4">
    <source>
        <dbReference type="Proteomes" id="UP001236806"/>
    </source>
</evidence>
<keyword evidence="4" id="KW-1185">Reference proteome</keyword>
<dbReference type="PANTHER" id="PTHR35149">
    <property type="entry name" value="SLL5132 PROTEIN"/>
    <property type="match status" value="1"/>
</dbReference>
<feature type="domain" description="DUF7834" evidence="2">
    <location>
        <begin position="216"/>
        <end position="456"/>
    </location>
</feature>
<gene>
    <name evidence="3" type="ORF">QFZ36_000688</name>
</gene>
<organism evidence="3 4">
    <name type="scientific">Pseudarthrobacter siccitolerans</name>
    <dbReference type="NCBI Taxonomy" id="861266"/>
    <lineage>
        <taxon>Bacteria</taxon>
        <taxon>Bacillati</taxon>
        <taxon>Actinomycetota</taxon>
        <taxon>Actinomycetes</taxon>
        <taxon>Micrococcales</taxon>
        <taxon>Micrococcaceae</taxon>
        <taxon>Pseudarthrobacter</taxon>
    </lineage>
</organism>
<sequence length="474" mass="54522">MTGCWLVAQFARGVRVAIDREKGVRVVTVGELLDEGLTIPSYQRPYSWEPATALQLFDDIREAFRAEKALPNADQAQWPSYVLGAVILHRDNENVQIHVVDGQQRLLTLTILLDLLDEASEGHIEVLPIEQEDPAARVVLVRTELARRVRRMEEPTKAFADFIRSNCEIIRVETDDADEAFRVFDSQNYRGKSLLPHDLLKAYHLREMSDESDAMREALVEGWQNVPDAELDRLFSTYLWRIKRWTRGLSAPTFSTRYIDSFKGLTPKSASTPAARYHLAAQTAVPMLAAWVEHSDEANRMTNRTRFQIDAPVVAGRSFFEMVTFMLAELRRLREEGFDEQDGDEGKEKSWGHFASTDDDFRELPSRARYRYVSELYLAALLYYTNKFGDVEIREAKSRLFTWAYTLRTSYQRLQLVTVNNHASSLDHSASAFVLLRSAETSTELRRLRVEVKGRDDIPKHEQDLMRLLDRLAG</sequence>
<dbReference type="EMBL" id="JAUSXB010000001">
    <property type="protein sequence ID" value="MDQ0673127.1"/>
    <property type="molecule type" value="Genomic_DNA"/>
</dbReference>
<feature type="domain" description="GmrSD restriction endonucleases N-terminal" evidence="1">
    <location>
        <begin position="31"/>
        <end position="204"/>
    </location>
</feature>
<evidence type="ECO:0000313" key="3">
    <source>
        <dbReference type="EMBL" id="MDQ0673127.1"/>
    </source>
</evidence>
<comment type="caution">
    <text evidence="3">The sequence shown here is derived from an EMBL/GenBank/DDBJ whole genome shotgun (WGS) entry which is preliminary data.</text>
</comment>
<dbReference type="InterPro" id="IPR057156">
    <property type="entry name" value="DUF7834"/>
</dbReference>
<proteinExistence type="predicted"/>
<reference evidence="3 4" key="1">
    <citation type="submission" date="2023-07" db="EMBL/GenBank/DDBJ databases">
        <title>Comparative genomics of wheat-associated soil bacteria to identify genetic determinants of phenazine resistance.</title>
        <authorList>
            <person name="Mouncey N."/>
        </authorList>
    </citation>
    <scope>NUCLEOTIDE SEQUENCE [LARGE SCALE GENOMIC DNA]</scope>
    <source>
        <strain evidence="3 4">W1I3</strain>
    </source>
</reference>